<feature type="transmembrane region" description="Helical" evidence="1">
    <location>
        <begin position="178"/>
        <end position="197"/>
    </location>
</feature>
<organism evidence="2 3">
    <name type="scientific">Clavibacter phaseoli</name>
    <dbReference type="NCBI Taxonomy" id="1734031"/>
    <lineage>
        <taxon>Bacteria</taxon>
        <taxon>Bacillati</taxon>
        <taxon>Actinomycetota</taxon>
        <taxon>Actinomycetes</taxon>
        <taxon>Micrococcales</taxon>
        <taxon>Microbacteriaceae</taxon>
        <taxon>Clavibacter</taxon>
    </lineage>
</organism>
<gene>
    <name evidence="2" type="ORF">ITJ42_15805</name>
</gene>
<keyword evidence="1" id="KW-1133">Transmembrane helix</keyword>
<comment type="caution">
    <text evidence="2">The sequence shown here is derived from an EMBL/GenBank/DDBJ whole genome shotgun (WGS) entry which is preliminary data.</text>
</comment>
<feature type="transmembrane region" description="Helical" evidence="1">
    <location>
        <begin position="108"/>
        <end position="128"/>
    </location>
</feature>
<proteinExistence type="predicted"/>
<keyword evidence="1" id="KW-0812">Transmembrane</keyword>
<keyword evidence="3" id="KW-1185">Reference proteome</keyword>
<feature type="transmembrane region" description="Helical" evidence="1">
    <location>
        <begin position="148"/>
        <end position="166"/>
    </location>
</feature>
<protein>
    <submittedName>
        <fullName evidence="2">Uncharacterized protein</fullName>
    </submittedName>
</protein>
<evidence type="ECO:0000256" key="1">
    <source>
        <dbReference type="SAM" id="Phobius"/>
    </source>
</evidence>
<feature type="transmembrane region" description="Helical" evidence="1">
    <location>
        <begin position="45"/>
        <end position="64"/>
    </location>
</feature>
<reference evidence="2 3" key="1">
    <citation type="submission" date="2020-10" db="EMBL/GenBank/DDBJ databases">
        <title>Draft genome sequences of plant-associated actinobacteria.</title>
        <authorList>
            <person name="Tarlachkov S.V."/>
            <person name="Starodumova I.P."/>
            <person name="Dorofeeva L.V."/>
            <person name="Prisyazhnaya N.V."/>
            <person name="Roubtsova T.V."/>
            <person name="Chizhov V.N."/>
            <person name="Nadler S.A."/>
            <person name="Subbotin S.A."/>
            <person name="Evtushenko L.I."/>
        </authorList>
    </citation>
    <scope>NUCLEOTIDE SEQUENCE [LARGE SCALE GENOMIC DNA]</scope>
    <source>
        <strain evidence="2 3">VKM Ac-2886</strain>
    </source>
</reference>
<dbReference type="Proteomes" id="UP000634579">
    <property type="component" value="Unassembled WGS sequence"/>
</dbReference>
<dbReference type="EMBL" id="JADKRP010000006">
    <property type="protein sequence ID" value="MBF4632684.1"/>
    <property type="molecule type" value="Genomic_DNA"/>
</dbReference>
<name>A0A8I0SMW9_9MICO</name>
<feature type="transmembrane region" description="Helical" evidence="1">
    <location>
        <begin position="217"/>
        <end position="238"/>
    </location>
</feature>
<feature type="transmembrane region" description="Helical" evidence="1">
    <location>
        <begin position="12"/>
        <end position="33"/>
    </location>
</feature>
<dbReference type="RefSeq" id="WP_194676248.1">
    <property type="nucleotide sequence ID" value="NZ_JADKRP010000006.1"/>
</dbReference>
<evidence type="ECO:0000313" key="3">
    <source>
        <dbReference type="Proteomes" id="UP000634579"/>
    </source>
</evidence>
<evidence type="ECO:0000313" key="2">
    <source>
        <dbReference type="EMBL" id="MBF4632684.1"/>
    </source>
</evidence>
<sequence>MMGSIPGEALVWVKLALIVSVALCGVLLIGRAVGSRQDPVRRPAWIASLFGLFGLLTLGVLVPLHWVDAALGGSNFWNLAQALCATIAFWFFYRATRLGTGTPGPDRPQWIPLGAVLGGQTVLFALIQNRGTTSETFVRDHITDPACYAYLMLYIITIGVLAARSAAIRAKNLRGTAAVFFAGFTLVAIACTTHVAYLTFAHFEWGDEASNEALRGVFYIIFGPGVLLLIAAFAILFAQRQRKLFQPVWRVRALRLAVIRRKVTDTPLTPAGALRAVFGAEPRARVYSESTGLYDATNEENALLTSSERRLLERTNSDILRHLGVEDELRAIAEVVR</sequence>
<dbReference type="AlphaFoldDB" id="A0A8I0SMW9"/>
<accession>A0A8I0SMW9</accession>
<feature type="transmembrane region" description="Helical" evidence="1">
    <location>
        <begin position="76"/>
        <end position="96"/>
    </location>
</feature>
<keyword evidence="1" id="KW-0472">Membrane</keyword>